<feature type="region of interest" description="Disordered" evidence="1">
    <location>
        <begin position="74"/>
        <end position="135"/>
    </location>
</feature>
<feature type="compositionally biased region" description="Polar residues" evidence="1">
    <location>
        <begin position="79"/>
        <end position="111"/>
    </location>
</feature>
<reference evidence="2 3" key="1">
    <citation type="submission" date="2014-04" db="EMBL/GenBank/DDBJ databases">
        <authorList>
            <consortium name="DOE Joint Genome Institute"/>
            <person name="Kuo A."/>
            <person name="Kohler A."/>
            <person name="Nagy L.G."/>
            <person name="Floudas D."/>
            <person name="Copeland A."/>
            <person name="Barry K.W."/>
            <person name="Cichocki N."/>
            <person name="Veneault-Fourrey C."/>
            <person name="LaButti K."/>
            <person name="Lindquist E.A."/>
            <person name="Lipzen A."/>
            <person name="Lundell T."/>
            <person name="Morin E."/>
            <person name="Murat C."/>
            <person name="Sun H."/>
            <person name="Tunlid A."/>
            <person name="Henrissat B."/>
            <person name="Grigoriev I.V."/>
            <person name="Hibbett D.S."/>
            <person name="Martin F."/>
            <person name="Nordberg H.P."/>
            <person name="Cantor M.N."/>
            <person name="Hua S.X."/>
        </authorList>
    </citation>
    <scope>NUCLEOTIDE SEQUENCE [LARGE SCALE GENOMIC DNA]</scope>
    <source>
        <strain evidence="2 3">Foug A</strain>
    </source>
</reference>
<reference evidence="3" key="2">
    <citation type="submission" date="2015-01" db="EMBL/GenBank/DDBJ databases">
        <title>Evolutionary Origins and Diversification of the Mycorrhizal Mutualists.</title>
        <authorList>
            <consortium name="DOE Joint Genome Institute"/>
            <consortium name="Mycorrhizal Genomics Consortium"/>
            <person name="Kohler A."/>
            <person name="Kuo A."/>
            <person name="Nagy L.G."/>
            <person name="Floudas D."/>
            <person name="Copeland A."/>
            <person name="Barry K.W."/>
            <person name="Cichocki N."/>
            <person name="Veneault-Fourrey C."/>
            <person name="LaButti K."/>
            <person name="Lindquist E.A."/>
            <person name="Lipzen A."/>
            <person name="Lundell T."/>
            <person name="Morin E."/>
            <person name="Murat C."/>
            <person name="Riley R."/>
            <person name="Ohm R."/>
            <person name="Sun H."/>
            <person name="Tunlid A."/>
            <person name="Henrissat B."/>
            <person name="Grigoriev I.V."/>
            <person name="Hibbett D.S."/>
            <person name="Martin F."/>
        </authorList>
    </citation>
    <scope>NUCLEOTIDE SEQUENCE [LARGE SCALE GENOMIC DNA]</scope>
    <source>
        <strain evidence="3">Foug A</strain>
    </source>
</reference>
<evidence type="ECO:0000313" key="2">
    <source>
        <dbReference type="EMBL" id="KIM54107.1"/>
    </source>
</evidence>
<evidence type="ECO:0000313" key="3">
    <source>
        <dbReference type="Proteomes" id="UP000053989"/>
    </source>
</evidence>
<name>A0A0C2ZNE0_9AGAM</name>
<dbReference type="InParanoid" id="A0A0C2ZNE0"/>
<gene>
    <name evidence="2" type="ORF">SCLCIDRAFT_31356</name>
</gene>
<dbReference type="Proteomes" id="UP000053989">
    <property type="component" value="Unassembled WGS sequence"/>
</dbReference>
<dbReference type="AlphaFoldDB" id="A0A0C2ZNE0"/>
<proteinExistence type="predicted"/>
<accession>A0A0C2ZNE0</accession>
<protein>
    <submittedName>
        <fullName evidence="2">Uncharacterized protein</fullName>
    </submittedName>
</protein>
<organism evidence="2 3">
    <name type="scientific">Scleroderma citrinum Foug A</name>
    <dbReference type="NCBI Taxonomy" id="1036808"/>
    <lineage>
        <taxon>Eukaryota</taxon>
        <taxon>Fungi</taxon>
        <taxon>Dikarya</taxon>
        <taxon>Basidiomycota</taxon>
        <taxon>Agaricomycotina</taxon>
        <taxon>Agaricomycetes</taxon>
        <taxon>Agaricomycetidae</taxon>
        <taxon>Boletales</taxon>
        <taxon>Sclerodermatineae</taxon>
        <taxon>Sclerodermataceae</taxon>
        <taxon>Scleroderma</taxon>
    </lineage>
</organism>
<dbReference type="EMBL" id="KN822162">
    <property type="protein sequence ID" value="KIM54107.1"/>
    <property type="molecule type" value="Genomic_DNA"/>
</dbReference>
<keyword evidence="3" id="KW-1185">Reference proteome</keyword>
<sequence>MAVKLKVEQIKQPSEPAELSSFQLQVFMMLMRSGASSSTTKQVPRMSERARAALEEQNEQSRKWKGDDKHLEAVMAKKTCTQDQTSSDGKDSMSPSQASTPSLVQDIQCQATVEDIPNDDNDAFFTSRATTIQDE</sequence>
<dbReference type="HOGENOM" id="CLU_1886964_0_0_1"/>
<evidence type="ECO:0000256" key="1">
    <source>
        <dbReference type="SAM" id="MobiDB-lite"/>
    </source>
</evidence>